<gene>
    <name evidence="1" type="ORF">B0H66DRAFT_74816</name>
</gene>
<organism evidence="1 2">
    <name type="scientific">Apodospora peruviana</name>
    <dbReference type="NCBI Taxonomy" id="516989"/>
    <lineage>
        <taxon>Eukaryota</taxon>
        <taxon>Fungi</taxon>
        <taxon>Dikarya</taxon>
        <taxon>Ascomycota</taxon>
        <taxon>Pezizomycotina</taxon>
        <taxon>Sordariomycetes</taxon>
        <taxon>Sordariomycetidae</taxon>
        <taxon>Sordariales</taxon>
        <taxon>Lasiosphaeriaceae</taxon>
        <taxon>Apodospora</taxon>
    </lineage>
</organism>
<reference evidence="1" key="2">
    <citation type="submission" date="2023-06" db="EMBL/GenBank/DDBJ databases">
        <authorList>
            <consortium name="Lawrence Berkeley National Laboratory"/>
            <person name="Haridas S."/>
            <person name="Hensen N."/>
            <person name="Bonometti L."/>
            <person name="Westerberg I."/>
            <person name="Brannstrom I.O."/>
            <person name="Guillou S."/>
            <person name="Cros-Aarteil S."/>
            <person name="Calhoun S."/>
            <person name="Kuo A."/>
            <person name="Mondo S."/>
            <person name="Pangilinan J."/>
            <person name="Riley R."/>
            <person name="Labutti K."/>
            <person name="Andreopoulos B."/>
            <person name="Lipzen A."/>
            <person name="Chen C."/>
            <person name="Yanf M."/>
            <person name="Daum C."/>
            <person name="Ng V."/>
            <person name="Clum A."/>
            <person name="Steindorff A."/>
            <person name="Ohm R."/>
            <person name="Martin F."/>
            <person name="Silar P."/>
            <person name="Natvig D."/>
            <person name="Lalanne C."/>
            <person name="Gautier V."/>
            <person name="Ament-Velasquez S.L."/>
            <person name="Kruys A."/>
            <person name="Hutchinson M.I."/>
            <person name="Powell A.J."/>
            <person name="Barry K."/>
            <person name="Miller A.N."/>
            <person name="Grigoriev I.V."/>
            <person name="Debuchy R."/>
            <person name="Gladieux P."/>
            <person name="Thoren M.H."/>
            <person name="Johannesson H."/>
        </authorList>
    </citation>
    <scope>NUCLEOTIDE SEQUENCE</scope>
    <source>
        <strain evidence="1">CBS 118394</strain>
    </source>
</reference>
<dbReference type="Proteomes" id="UP001283341">
    <property type="component" value="Unassembled WGS sequence"/>
</dbReference>
<keyword evidence="2" id="KW-1185">Reference proteome</keyword>
<sequence length="296" mass="33011">MRYVLILACPSKRGPDWRVPVSFNPSLSSASLASAGCGRWSQRKTYLSPAALISPRQDKRTDITIKTCTCNPYRAPRYDIGWRPAGMVHRLPVDGGARQRNGPRSIGRCCHRRSTNRHWGIPGLIGSHGCAGFRQVESRSKQHEPRAFRTPTHRPSSLTTLLQPLVEGYPAHKGPLPSPQIKDILRCCRWDERHARGITMNHPSSLPKQKLSNMSLLQHRTFRYGTTPPSHSRCIENATAARTCKCCRPRVYLEVHFLPKHRSSYSSQPAVLAGGQALVPALSAPRTTSTPTVVLY</sequence>
<proteinExistence type="predicted"/>
<reference evidence="1" key="1">
    <citation type="journal article" date="2023" name="Mol. Phylogenet. Evol.">
        <title>Genome-scale phylogeny and comparative genomics of the fungal order Sordariales.</title>
        <authorList>
            <person name="Hensen N."/>
            <person name="Bonometti L."/>
            <person name="Westerberg I."/>
            <person name="Brannstrom I.O."/>
            <person name="Guillou S."/>
            <person name="Cros-Aarteil S."/>
            <person name="Calhoun S."/>
            <person name="Haridas S."/>
            <person name="Kuo A."/>
            <person name="Mondo S."/>
            <person name="Pangilinan J."/>
            <person name="Riley R."/>
            <person name="LaButti K."/>
            <person name="Andreopoulos B."/>
            <person name="Lipzen A."/>
            <person name="Chen C."/>
            <person name="Yan M."/>
            <person name="Daum C."/>
            <person name="Ng V."/>
            <person name="Clum A."/>
            <person name="Steindorff A."/>
            <person name="Ohm R.A."/>
            <person name="Martin F."/>
            <person name="Silar P."/>
            <person name="Natvig D.O."/>
            <person name="Lalanne C."/>
            <person name="Gautier V."/>
            <person name="Ament-Velasquez S.L."/>
            <person name="Kruys A."/>
            <person name="Hutchinson M.I."/>
            <person name="Powell A.J."/>
            <person name="Barry K."/>
            <person name="Miller A.N."/>
            <person name="Grigoriev I.V."/>
            <person name="Debuchy R."/>
            <person name="Gladieux P."/>
            <person name="Hiltunen Thoren M."/>
            <person name="Johannesson H."/>
        </authorList>
    </citation>
    <scope>NUCLEOTIDE SEQUENCE</scope>
    <source>
        <strain evidence="1">CBS 118394</strain>
    </source>
</reference>
<name>A0AAE0IT85_9PEZI</name>
<dbReference type="AlphaFoldDB" id="A0AAE0IT85"/>
<accession>A0AAE0IT85</accession>
<evidence type="ECO:0000313" key="1">
    <source>
        <dbReference type="EMBL" id="KAK3330788.1"/>
    </source>
</evidence>
<protein>
    <submittedName>
        <fullName evidence="1">Uncharacterized protein</fullName>
    </submittedName>
</protein>
<dbReference type="EMBL" id="JAUEDM010000001">
    <property type="protein sequence ID" value="KAK3330788.1"/>
    <property type="molecule type" value="Genomic_DNA"/>
</dbReference>
<evidence type="ECO:0000313" key="2">
    <source>
        <dbReference type="Proteomes" id="UP001283341"/>
    </source>
</evidence>
<comment type="caution">
    <text evidence="1">The sequence shown here is derived from an EMBL/GenBank/DDBJ whole genome shotgun (WGS) entry which is preliminary data.</text>
</comment>